<dbReference type="STRING" id="623280.SAMN05660226_00127"/>
<evidence type="ECO:0000313" key="2">
    <source>
        <dbReference type="Proteomes" id="UP000190541"/>
    </source>
</evidence>
<accession>A0A1T4ZV61</accession>
<dbReference type="EMBL" id="FUYS01000001">
    <property type="protein sequence ID" value="SKB26487.1"/>
    <property type="molecule type" value="Genomic_DNA"/>
</dbReference>
<protein>
    <recommendedName>
        <fullName evidence="3">Natural product</fullName>
    </recommendedName>
</protein>
<evidence type="ECO:0000313" key="1">
    <source>
        <dbReference type="EMBL" id="SKB26487.1"/>
    </source>
</evidence>
<gene>
    <name evidence="1" type="ORF">SAMN05660226_00127</name>
</gene>
<organism evidence="1 2">
    <name type="scientific">Parapedobacter luteus</name>
    <dbReference type="NCBI Taxonomy" id="623280"/>
    <lineage>
        <taxon>Bacteria</taxon>
        <taxon>Pseudomonadati</taxon>
        <taxon>Bacteroidota</taxon>
        <taxon>Sphingobacteriia</taxon>
        <taxon>Sphingobacteriales</taxon>
        <taxon>Sphingobacteriaceae</taxon>
        <taxon>Parapedobacter</taxon>
    </lineage>
</organism>
<keyword evidence="2" id="KW-1185">Reference proteome</keyword>
<sequence length="66" mass="7074">MNIVNLNFGEALTREQMKQVTGGLIWCQLTDGGSYPCSYSDQSDCVTDCGNVFGGECGGCFEVVPQ</sequence>
<proteinExistence type="predicted"/>
<reference evidence="1 2" key="1">
    <citation type="submission" date="2017-02" db="EMBL/GenBank/DDBJ databases">
        <authorList>
            <person name="Peterson S.W."/>
        </authorList>
    </citation>
    <scope>NUCLEOTIDE SEQUENCE [LARGE SCALE GENOMIC DNA]</scope>
    <source>
        <strain evidence="1 2">DSM 22899</strain>
    </source>
</reference>
<name>A0A1T4ZV61_9SPHI</name>
<evidence type="ECO:0008006" key="3">
    <source>
        <dbReference type="Google" id="ProtNLM"/>
    </source>
</evidence>
<dbReference type="Proteomes" id="UP000190541">
    <property type="component" value="Unassembled WGS sequence"/>
</dbReference>
<dbReference type="AlphaFoldDB" id="A0A1T4ZV61"/>